<gene>
    <name evidence="1" type="ORF">ACFSC2_05890</name>
</gene>
<accession>A0ABW4HAZ9</accession>
<evidence type="ECO:0000313" key="1">
    <source>
        <dbReference type="EMBL" id="MFD1602270.1"/>
    </source>
</evidence>
<sequence length="152" mass="17266">MKIIALLFFLGVCVIFIVQDSNRINLEGSWKSTKIILDGKDILGDNILNNFDLANQTIISNWGNSMSISTSDSDLDAHFKIKKKSKNVYSITLSSKEKSLNGDFVMKIDTVHTGPQSYIVYVELKRNKTFINFEKEVVVPPWKPERPKRGQV</sequence>
<keyword evidence="2" id="KW-1185">Reference proteome</keyword>
<dbReference type="EMBL" id="JBHUDZ010000007">
    <property type="protein sequence ID" value="MFD1602270.1"/>
    <property type="molecule type" value="Genomic_DNA"/>
</dbReference>
<name>A0ABW4HAZ9_9FLAO</name>
<protein>
    <recommendedName>
        <fullName evidence="3">Lipocalin-like domain-containing protein</fullName>
    </recommendedName>
</protein>
<reference evidence="2" key="1">
    <citation type="journal article" date="2019" name="Int. J. Syst. Evol. Microbiol.">
        <title>The Global Catalogue of Microorganisms (GCM) 10K type strain sequencing project: providing services to taxonomists for standard genome sequencing and annotation.</title>
        <authorList>
            <consortium name="The Broad Institute Genomics Platform"/>
            <consortium name="The Broad Institute Genome Sequencing Center for Infectious Disease"/>
            <person name="Wu L."/>
            <person name="Ma J."/>
        </authorList>
    </citation>
    <scope>NUCLEOTIDE SEQUENCE [LARGE SCALE GENOMIC DNA]</scope>
    <source>
        <strain evidence="2">CCUG 70865</strain>
    </source>
</reference>
<organism evidence="1 2">
    <name type="scientific">Flavobacterium artemisiae</name>
    <dbReference type="NCBI Taxonomy" id="2126556"/>
    <lineage>
        <taxon>Bacteria</taxon>
        <taxon>Pseudomonadati</taxon>
        <taxon>Bacteroidota</taxon>
        <taxon>Flavobacteriia</taxon>
        <taxon>Flavobacteriales</taxon>
        <taxon>Flavobacteriaceae</taxon>
        <taxon>Flavobacterium</taxon>
    </lineage>
</organism>
<comment type="caution">
    <text evidence="1">The sequence shown here is derived from an EMBL/GenBank/DDBJ whole genome shotgun (WGS) entry which is preliminary data.</text>
</comment>
<evidence type="ECO:0008006" key="3">
    <source>
        <dbReference type="Google" id="ProtNLM"/>
    </source>
</evidence>
<dbReference type="RefSeq" id="WP_379818587.1">
    <property type="nucleotide sequence ID" value="NZ_JBHUDZ010000007.1"/>
</dbReference>
<proteinExistence type="predicted"/>
<dbReference type="Proteomes" id="UP001597138">
    <property type="component" value="Unassembled WGS sequence"/>
</dbReference>
<evidence type="ECO:0000313" key="2">
    <source>
        <dbReference type="Proteomes" id="UP001597138"/>
    </source>
</evidence>